<protein>
    <recommendedName>
        <fullName evidence="4">RRM domain-containing protein</fullName>
    </recommendedName>
</protein>
<dbReference type="Proteomes" id="UP000824219">
    <property type="component" value="Linkage Group LG26"/>
</dbReference>
<dbReference type="Gene3D" id="3.30.70.330">
    <property type="match status" value="1"/>
</dbReference>
<reference evidence="2 3" key="1">
    <citation type="submission" date="2021-06" db="EMBL/GenBank/DDBJ databases">
        <title>Chromosome-level genome assembly of the red-tail catfish (Hemibagrus wyckioides).</title>
        <authorList>
            <person name="Shao F."/>
        </authorList>
    </citation>
    <scope>NUCLEOTIDE SEQUENCE [LARGE SCALE GENOMIC DNA]</scope>
    <source>
        <strain evidence="2">EC202008001</strain>
        <tissue evidence="2">Blood</tissue>
    </source>
</reference>
<gene>
    <name evidence="2" type="ORF">KOW79_020811</name>
</gene>
<comment type="caution">
    <text evidence="2">The sequence shown here is derived from an EMBL/GenBank/DDBJ whole genome shotgun (WGS) entry which is preliminary data.</text>
</comment>
<evidence type="ECO:0000256" key="1">
    <source>
        <dbReference type="SAM" id="Coils"/>
    </source>
</evidence>
<keyword evidence="1" id="KW-0175">Coiled coil</keyword>
<keyword evidence="3" id="KW-1185">Reference proteome</keyword>
<proteinExistence type="predicted"/>
<dbReference type="GO" id="GO:0003676">
    <property type="term" value="F:nucleic acid binding"/>
    <property type="evidence" value="ECO:0007669"/>
    <property type="project" value="InterPro"/>
</dbReference>
<name>A0A9D3N7J3_9TELE</name>
<dbReference type="InterPro" id="IPR035979">
    <property type="entry name" value="RBD_domain_sf"/>
</dbReference>
<evidence type="ECO:0000313" key="3">
    <source>
        <dbReference type="Proteomes" id="UP000824219"/>
    </source>
</evidence>
<dbReference type="SUPFAM" id="SSF54928">
    <property type="entry name" value="RNA-binding domain, RBD"/>
    <property type="match status" value="1"/>
</dbReference>
<dbReference type="AlphaFoldDB" id="A0A9D3N7J3"/>
<sequence>MSTLLSIRNIFSKWLDELSGLDRYVTCSPSVRCICSCHGQCGDQTSIITMPTKVRDEKKEKVKQDGKIILDLPPVQSNNAASIVSPPAPTPLTWGEIMDKLETELEEAEKKKEQTFIKNKEKFEEVKEKRKEFKEKKEKIDLILEKREKVEKIKEEKPIRENDRQSKGYAYLSFSSEAGANHTAIRVMNGKILGTMLLFVTLSKSKEEQEKQKMGSSQITKPWPTRLRIVVHYLGIFLLNTKHVKCQYFCMQQCDLE</sequence>
<evidence type="ECO:0008006" key="4">
    <source>
        <dbReference type="Google" id="ProtNLM"/>
    </source>
</evidence>
<evidence type="ECO:0000313" key="2">
    <source>
        <dbReference type="EMBL" id="KAG7315945.1"/>
    </source>
</evidence>
<dbReference type="InterPro" id="IPR012677">
    <property type="entry name" value="Nucleotide-bd_a/b_plait_sf"/>
</dbReference>
<organism evidence="2 3">
    <name type="scientific">Hemibagrus wyckioides</name>
    <dbReference type="NCBI Taxonomy" id="337641"/>
    <lineage>
        <taxon>Eukaryota</taxon>
        <taxon>Metazoa</taxon>
        <taxon>Chordata</taxon>
        <taxon>Craniata</taxon>
        <taxon>Vertebrata</taxon>
        <taxon>Euteleostomi</taxon>
        <taxon>Actinopterygii</taxon>
        <taxon>Neopterygii</taxon>
        <taxon>Teleostei</taxon>
        <taxon>Ostariophysi</taxon>
        <taxon>Siluriformes</taxon>
        <taxon>Bagridae</taxon>
        <taxon>Hemibagrus</taxon>
    </lineage>
</organism>
<dbReference type="EMBL" id="JAHKSW010000026">
    <property type="protein sequence ID" value="KAG7315945.1"/>
    <property type="molecule type" value="Genomic_DNA"/>
</dbReference>
<feature type="coiled-coil region" evidence="1">
    <location>
        <begin position="98"/>
        <end position="156"/>
    </location>
</feature>
<accession>A0A9D3N7J3</accession>